<accession>A0A2P6N427</accession>
<feature type="compositionally biased region" description="Pro residues" evidence="1">
    <location>
        <begin position="171"/>
        <end position="182"/>
    </location>
</feature>
<reference evidence="2 3" key="1">
    <citation type="journal article" date="2018" name="Genome Biol. Evol.">
        <title>Multiple Roots of Fruiting Body Formation in Amoebozoa.</title>
        <authorList>
            <person name="Hillmann F."/>
            <person name="Forbes G."/>
            <person name="Novohradska S."/>
            <person name="Ferling I."/>
            <person name="Riege K."/>
            <person name="Groth M."/>
            <person name="Westermann M."/>
            <person name="Marz M."/>
            <person name="Spaller T."/>
            <person name="Winckler T."/>
            <person name="Schaap P."/>
            <person name="Glockner G."/>
        </authorList>
    </citation>
    <scope>NUCLEOTIDE SEQUENCE [LARGE SCALE GENOMIC DNA]</scope>
    <source>
        <strain evidence="2 3">Jena</strain>
    </source>
</reference>
<organism evidence="2 3">
    <name type="scientific">Planoprotostelium fungivorum</name>
    <dbReference type="NCBI Taxonomy" id="1890364"/>
    <lineage>
        <taxon>Eukaryota</taxon>
        <taxon>Amoebozoa</taxon>
        <taxon>Evosea</taxon>
        <taxon>Variosea</taxon>
        <taxon>Cavosteliida</taxon>
        <taxon>Cavosteliaceae</taxon>
        <taxon>Planoprotostelium</taxon>
    </lineage>
</organism>
<dbReference type="AlphaFoldDB" id="A0A2P6N427"/>
<feature type="region of interest" description="Disordered" evidence="1">
    <location>
        <begin position="601"/>
        <end position="630"/>
    </location>
</feature>
<proteinExistence type="predicted"/>
<comment type="caution">
    <text evidence="2">The sequence shown here is derived from an EMBL/GenBank/DDBJ whole genome shotgun (WGS) entry which is preliminary data.</text>
</comment>
<sequence length="734" mass="85013">MVSKAVTSPTSNQRLTLLRFKEQIETLFESLRAPMKVPLNYTQKVAQLEYIRKMHQEAVSAIQRYVRSAQTVLRSPDSSHSGLSFSRELSILIQQLAEYCAQLELDLEQPRTVQPTKTFNTRNDHLMRDDYVTSRTRPTPAPPIMDESTLNLQSFLMQKAQQMGLDKMEAPPEPSYVPPRPNHAPSRPDYASSRADYAPIQPNYEPKSSVYSTAGPNYLHPQSAYAPYYASDRLSERNHLEPQAPVSQQRKPVLSSTITKQAKKTPSQKVNESNRKDTRGVLHTEERRGESNRLRQTSTNKRKEASQKEEKPTYVRSVMRSPMQSTRASSIPRHLRYELGYGFQEEEEDIYEAKPYIAYSESLRKKMEEEERDAQALSLQQQIEREKELVEQAIHQEHHPTSRSEMNSQTEEVNEKRGEKKTTATDTQTEGPSRSPLILIREQHIRPLISHADSQTNPNDSVTEMTQTSETLPRTSSQYLSTEKTETGINTEKEVIQMYQRIQESAQPNDSAFHQLYRARMLTDEEIRKMSSQFLQQNRSAVRSNSSQLVDEIVDLILKDTVRHLSNIEVLRSGLQHATHSSQKKPETQKGDRVIIIDKSQIESHDRKFEQQKRRPREEKEKMKNKKHEEYDEIDKQLQMLTQSLHETEEQWKTARQPKKKEPQMFDDDIMELHDSITRDRAKRKEADIRQRLGFADALTEFILNQVITSVASEMSVVCDQFVGKVLTEEWTSQ</sequence>
<dbReference type="Proteomes" id="UP000241769">
    <property type="component" value="Unassembled WGS sequence"/>
</dbReference>
<feature type="region of interest" description="Disordered" evidence="1">
    <location>
        <begin position="451"/>
        <end position="484"/>
    </location>
</feature>
<feature type="compositionally biased region" description="Basic and acidic residues" evidence="1">
    <location>
        <begin position="301"/>
        <end position="313"/>
    </location>
</feature>
<gene>
    <name evidence="2" type="ORF">PROFUN_13354</name>
</gene>
<evidence type="ECO:0000313" key="3">
    <source>
        <dbReference type="Proteomes" id="UP000241769"/>
    </source>
</evidence>
<dbReference type="STRING" id="1890364.A0A2P6N427"/>
<feature type="compositionally biased region" description="Polar residues" evidence="1">
    <location>
        <begin position="245"/>
        <end position="271"/>
    </location>
</feature>
<feature type="compositionally biased region" description="Basic and acidic residues" evidence="1">
    <location>
        <begin position="413"/>
        <end position="423"/>
    </location>
</feature>
<feature type="compositionally biased region" description="Basic and acidic residues" evidence="1">
    <location>
        <begin position="272"/>
        <end position="293"/>
    </location>
</feature>
<name>A0A2P6N427_9EUKA</name>
<feature type="region of interest" description="Disordered" evidence="1">
    <location>
        <begin position="162"/>
        <end position="204"/>
    </location>
</feature>
<feature type="region of interest" description="Disordered" evidence="1">
    <location>
        <begin position="395"/>
        <end position="434"/>
    </location>
</feature>
<evidence type="ECO:0000313" key="2">
    <source>
        <dbReference type="EMBL" id="PRP78715.1"/>
    </source>
</evidence>
<evidence type="ECO:0000256" key="1">
    <source>
        <dbReference type="SAM" id="MobiDB-lite"/>
    </source>
</evidence>
<protein>
    <submittedName>
        <fullName evidence="2">Uncharacterized protein</fullName>
    </submittedName>
</protein>
<keyword evidence="3" id="KW-1185">Reference proteome</keyword>
<feature type="compositionally biased region" description="Polar residues" evidence="1">
    <location>
        <begin position="452"/>
        <end position="482"/>
    </location>
</feature>
<dbReference type="InParanoid" id="A0A2P6N427"/>
<dbReference type="EMBL" id="MDYQ01000209">
    <property type="protein sequence ID" value="PRP78715.1"/>
    <property type="molecule type" value="Genomic_DNA"/>
</dbReference>
<feature type="region of interest" description="Disordered" evidence="1">
    <location>
        <begin position="241"/>
        <end position="329"/>
    </location>
</feature>